<dbReference type="STRING" id="468056.SAMN05443549_102260"/>
<gene>
    <name evidence="1" type="ORF">SAMN05443549_102260</name>
</gene>
<evidence type="ECO:0000313" key="1">
    <source>
        <dbReference type="EMBL" id="SHG16059.1"/>
    </source>
</evidence>
<reference evidence="2" key="1">
    <citation type="submission" date="2016-11" db="EMBL/GenBank/DDBJ databases">
        <authorList>
            <person name="Varghese N."/>
            <person name="Submissions S."/>
        </authorList>
    </citation>
    <scope>NUCLEOTIDE SEQUENCE [LARGE SCALE GENOMIC DNA]</scope>
    <source>
        <strain evidence="2">DSM 19978</strain>
    </source>
</reference>
<dbReference type="EMBL" id="FQWB01000002">
    <property type="protein sequence ID" value="SHG16059.1"/>
    <property type="molecule type" value="Genomic_DNA"/>
</dbReference>
<keyword evidence="2" id="KW-1185">Reference proteome</keyword>
<sequence>MRIVIELFPIFQVVFEVFKNHEKFWLWGYVTVLLKKKYVAS</sequence>
<dbReference type="AlphaFoldDB" id="A0A1M5HJA7"/>
<evidence type="ECO:0000313" key="2">
    <source>
        <dbReference type="Proteomes" id="UP000184516"/>
    </source>
</evidence>
<accession>A0A1M5HJA7</accession>
<name>A0A1M5HJA7_9FLAO</name>
<proteinExistence type="predicted"/>
<organism evidence="1 2">
    <name type="scientific">Flavobacterium fluvii</name>
    <dbReference type="NCBI Taxonomy" id="468056"/>
    <lineage>
        <taxon>Bacteria</taxon>
        <taxon>Pseudomonadati</taxon>
        <taxon>Bacteroidota</taxon>
        <taxon>Flavobacteriia</taxon>
        <taxon>Flavobacteriales</taxon>
        <taxon>Flavobacteriaceae</taxon>
        <taxon>Flavobacterium</taxon>
    </lineage>
</organism>
<protein>
    <submittedName>
        <fullName evidence="1">Uncharacterized protein</fullName>
    </submittedName>
</protein>
<dbReference type="Proteomes" id="UP000184516">
    <property type="component" value="Unassembled WGS sequence"/>
</dbReference>